<feature type="compositionally biased region" description="Low complexity" evidence="1">
    <location>
        <begin position="12"/>
        <end position="22"/>
    </location>
</feature>
<evidence type="ECO:0000313" key="4">
    <source>
        <dbReference type="Proteomes" id="UP000006281"/>
    </source>
</evidence>
<gene>
    <name evidence="3" type="ordered locus">BN6_64640</name>
</gene>
<feature type="compositionally biased region" description="Gly residues" evidence="1">
    <location>
        <begin position="23"/>
        <end position="33"/>
    </location>
</feature>
<evidence type="ECO:0000313" key="3">
    <source>
        <dbReference type="EMBL" id="CCH33707.1"/>
    </source>
</evidence>
<feature type="compositionally biased region" description="Basic and acidic residues" evidence="1">
    <location>
        <begin position="76"/>
        <end position="89"/>
    </location>
</feature>
<feature type="region of interest" description="Disordered" evidence="1">
    <location>
        <begin position="200"/>
        <end position="232"/>
    </location>
</feature>
<feature type="compositionally biased region" description="Basic and acidic residues" evidence="1">
    <location>
        <begin position="200"/>
        <end position="211"/>
    </location>
</feature>
<dbReference type="KEGG" id="sesp:BN6_64640"/>
<dbReference type="eggNOG" id="COG0659">
    <property type="taxonomic scope" value="Bacteria"/>
</dbReference>
<dbReference type="InterPro" id="IPR002645">
    <property type="entry name" value="STAS_dom"/>
</dbReference>
<dbReference type="InterPro" id="IPR036513">
    <property type="entry name" value="STAS_dom_sf"/>
</dbReference>
<keyword evidence="4" id="KW-1185">Reference proteome</keyword>
<reference evidence="3 4" key="1">
    <citation type="journal article" date="2012" name="BMC Genomics">
        <title>Complete genome sequence of Saccharothrix espanaensis DSM 44229T and comparison to the other completely sequenced Pseudonocardiaceae.</title>
        <authorList>
            <person name="Strobel T."/>
            <person name="Al-Dilaimi A."/>
            <person name="Blom J."/>
            <person name="Gessner A."/>
            <person name="Kalinowski J."/>
            <person name="Luzhetska M."/>
            <person name="Puhler A."/>
            <person name="Szczepanowski R."/>
            <person name="Bechthold A."/>
            <person name="Ruckert C."/>
        </authorList>
    </citation>
    <scope>NUCLEOTIDE SEQUENCE [LARGE SCALE GENOMIC DNA]</scope>
    <source>
        <strain evidence="4">ATCC 51144 / DSM 44229 / JCM 9112 / NBRC 15066 / NRRL 15764</strain>
    </source>
</reference>
<dbReference type="EMBL" id="HE804045">
    <property type="protein sequence ID" value="CCH33707.1"/>
    <property type="molecule type" value="Genomic_DNA"/>
</dbReference>
<feature type="region of interest" description="Disordered" evidence="1">
    <location>
        <begin position="1"/>
        <end position="89"/>
    </location>
</feature>
<evidence type="ECO:0000256" key="1">
    <source>
        <dbReference type="SAM" id="MobiDB-lite"/>
    </source>
</evidence>
<dbReference type="STRING" id="1179773.BN6_64640"/>
<feature type="domain" description="STAS" evidence="2">
    <location>
        <begin position="143"/>
        <end position="211"/>
    </location>
</feature>
<dbReference type="Gene3D" id="3.30.750.24">
    <property type="entry name" value="STAS domain"/>
    <property type="match status" value="1"/>
</dbReference>
<proteinExistence type="predicted"/>
<dbReference type="PROSITE" id="PS50801">
    <property type="entry name" value="STAS"/>
    <property type="match status" value="1"/>
</dbReference>
<dbReference type="Proteomes" id="UP000006281">
    <property type="component" value="Chromosome"/>
</dbReference>
<dbReference type="Pfam" id="PF13466">
    <property type="entry name" value="STAS_2"/>
    <property type="match status" value="1"/>
</dbReference>
<accession>K0K856</accession>
<sequence length="232" mass="24060">MRARGDRVLEEGPGAAAARPGPARGGGRGGGAGRVHPGRRPQAVGGGAGRRGVAAHGGVGDRAAHPARPGHGAGVRADRVGREPVRRVGRRPDAHRPLWRQDRGEAVVLVLTAVAIVATDLLEGVLIGLVAALVKLAWQVSRLRVEVDRTPAGTLVRLHGGATFLGIPKLRTALDALPPGDVRLDLSALTHLDRTSRGAVEEWARQRREEGANASVDPPPGAAESFADTGAR</sequence>
<protein>
    <recommendedName>
        <fullName evidence="2">STAS domain-containing protein</fullName>
    </recommendedName>
</protein>
<feature type="compositionally biased region" description="Gly residues" evidence="1">
    <location>
        <begin position="44"/>
        <end position="60"/>
    </location>
</feature>
<organism evidence="3 4">
    <name type="scientific">Saccharothrix espanaensis (strain ATCC 51144 / DSM 44229 / JCM 9112 / NBRC 15066 / NRRL 15764)</name>
    <dbReference type="NCBI Taxonomy" id="1179773"/>
    <lineage>
        <taxon>Bacteria</taxon>
        <taxon>Bacillati</taxon>
        <taxon>Actinomycetota</taxon>
        <taxon>Actinomycetes</taxon>
        <taxon>Pseudonocardiales</taxon>
        <taxon>Pseudonocardiaceae</taxon>
        <taxon>Saccharothrix</taxon>
    </lineage>
</organism>
<dbReference type="AlphaFoldDB" id="K0K856"/>
<feature type="compositionally biased region" description="Basic and acidic residues" evidence="1">
    <location>
        <begin position="1"/>
        <end position="10"/>
    </location>
</feature>
<dbReference type="HOGENOM" id="CLU_1194196_0_0_11"/>
<dbReference type="PATRIC" id="fig|1179773.3.peg.6516"/>
<evidence type="ECO:0000259" key="2">
    <source>
        <dbReference type="PROSITE" id="PS50801"/>
    </source>
</evidence>
<dbReference type="BioCyc" id="SESP1179773:BN6_RS45110-MONOMER"/>
<name>K0K856_SACES</name>
<dbReference type="InterPro" id="IPR058548">
    <property type="entry name" value="MlaB-like_STAS"/>
</dbReference>